<dbReference type="OrthoDB" id="9804993at2"/>
<gene>
    <name evidence="1" type="ORF">EJV47_20165</name>
</gene>
<proteinExistence type="predicted"/>
<reference evidence="1 2" key="1">
    <citation type="submission" date="2018-12" db="EMBL/GenBank/DDBJ databases">
        <title>Hymenobacter gummosus sp. nov., isolated from a spring.</title>
        <authorList>
            <person name="Nie L."/>
        </authorList>
    </citation>
    <scope>NUCLEOTIDE SEQUENCE [LARGE SCALE GENOMIC DNA]</scope>
    <source>
        <strain evidence="1 2">KCTC 52166</strain>
    </source>
</reference>
<dbReference type="InterPro" id="IPR010662">
    <property type="entry name" value="RBBP9/YdeN"/>
</dbReference>
<accession>A0A3S0IL61</accession>
<name>A0A3S0IL61_9BACT</name>
<dbReference type="PANTHER" id="PTHR15394">
    <property type="entry name" value="SERINE HYDROLASE RBBP9"/>
    <property type="match status" value="1"/>
</dbReference>
<dbReference type="GO" id="GO:0016787">
    <property type="term" value="F:hydrolase activity"/>
    <property type="evidence" value="ECO:0007669"/>
    <property type="project" value="InterPro"/>
</dbReference>
<dbReference type="InterPro" id="IPR029058">
    <property type="entry name" value="AB_hydrolase_fold"/>
</dbReference>
<dbReference type="EMBL" id="RXOF01000013">
    <property type="protein sequence ID" value="RTQ47211.1"/>
    <property type="molecule type" value="Genomic_DNA"/>
</dbReference>
<keyword evidence="2" id="KW-1185">Reference proteome</keyword>
<dbReference type="RefSeq" id="WP_126695009.1">
    <property type="nucleotide sequence ID" value="NZ_RXOF01000013.1"/>
</dbReference>
<evidence type="ECO:0000313" key="1">
    <source>
        <dbReference type="EMBL" id="RTQ47211.1"/>
    </source>
</evidence>
<dbReference type="Gene3D" id="3.40.50.1820">
    <property type="entry name" value="alpha/beta hydrolase"/>
    <property type="match status" value="1"/>
</dbReference>
<dbReference type="AlphaFoldDB" id="A0A3S0IL61"/>
<evidence type="ECO:0000313" key="2">
    <source>
        <dbReference type="Proteomes" id="UP000282184"/>
    </source>
</evidence>
<protein>
    <submittedName>
        <fullName evidence="1">DUF1749 domain-containing protein</fullName>
    </submittedName>
</protein>
<organism evidence="1 2">
    <name type="scientific">Hymenobacter gummosus</name>
    <dbReference type="NCBI Taxonomy" id="1776032"/>
    <lineage>
        <taxon>Bacteria</taxon>
        <taxon>Pseudomonadati</taxon>
        <taxon>Bacteroidota</taxon>
        <taxon>Cytophagia</taxon>
        <taxon>Cytophagales</taxon>
        <taxon>Hymenobacteraceae</taxon>
        <taxon>Hymenobacter</taxon>
    </lineage>
</organism>
<dbReference type="Pfam" id="PF06821">
    <property type="entry name" value="Ser_hydrolase"/>
    <property type="match status" value="1"/>
</dbReference>
<comment type="caution">
    <text evidence="1">The sequence shown here is derived from an EMBL/GenBank/DDBJ whole genome shotgun (WGS) entry which is preliminary data.</text>
</comment>
<dbReference type="Proteomes" id="UP000282184">
    <property type="component" value="Unassembled WGS sequence"/>
</dbReference>
<dbReference type="PANTHER" id="PTHR15394:SF3">
    <property type="entry name" value="SERINE HYDROLASE RBBP9"/>
    <property type="match status" value="1"/>
</dbReference>
<sequence>MTPTKHVYVVPRWGGNGTSDWYPWLKQQLEQTAPEDGFRYEVHPLDMPSWEVPVISQAVAHLRQVLPPERLQNQEVYLVGHSVGCLAILHYLAEINREQAVAQVRGVLCVAGWFMVDSPWQDILHWMNAPIDYERARHAIPENKLMVLLSDDDPYTSAYQQNEKLWLERLHARVSIVHGRQHFSAELDLDVRDAVRDLAGAFDHAPSNLAHQ</sequence>
<dbReference type="SUPFAM" id="SSF53474">
    <property type="entry name" value="alpha/beta-Hydrolases"/>
    <property type="match status" value="1"/>
</dbReference>